<sequence>MTKDDICRANVGYLDIEHALLSMEIQVSEQYQNLNHAIAHCFSTTNTIGNLDRCHPSKQVETVLGVHDMVDLKFADSVCYLEGWLSDLDYRYCLDKAKNESNQKHSKQWIKYSEWTKDDLADELIKFHDVTKSKRYIEIDQLAGLSIISYLATTRDSEIRRNVLSFIRTFIRIPGSEFYDSNAIKNGTGQQNNVSTDHQSADNAITQKEIIALVIPGN</sequence>
<gene>
    <name evidence="1" type="ORF">RF11_11394</name>
</gene>
<dbReference type="AlphaFoldDB" id="A0A0C2N4Z4"/>
<reference evidence="1 2" key="1">
    <citation type="journal article" date="2014" name="Genome Biol. Evol.">
        <title>The genome of the myxosporean Thelohanellus kitauei shows adaptations to nutrient acquisition within its fish host.</title>
        <authorList>
            <person name="Yang Y."/>
            <person name="Xiong J."/>
            <person name="Zhou Z."/>
            <person name="Huo F."/>
            <person name="Miao W."/>
            <person name="Ran C."/>
            <person name="Liu Y."/>
            <person name="Zhang J."/>
            <person name="Feng J."/>
            <person name="Wang M."/>
            <person name="Wang M."/>
            <person name="Wang L."/>
            <person name="Yao B."/>
        </authorList>
    </citation>
    <scope>NUCLEOTIDE SEQUENCE [LARGE SCALE GENOMIC DNA]</scope>
    <source>
        <strain evidence="1">Wuqing</strain>
    </source>
</reference>
<keyword evidence="2" id="KW-1185">Reference proteome</keyword>
<comment type="caution">
    <text evidence="1">The sequence shown here is derived from an EMBL/GenBank/DDBJ whole genome shotgun (WGS) entry which is preliminary data.</text>
</comment>
<name>A0A0C2N4Z4_THEKT</name>
<evidence type="ECO:0000313" key="2">
    <source>
        <dbReference type="Proteomes" id="UP000031668"/>
    </source>
</evidence>
<protein>
    <submittedName>
        <fullName evidence="1">Uncharacterized protein</fullName>
    </submittedName>
</protein>
<evidence type="ECO:0000313" key="1">
    <source>
        <dbReference type="EMBL" id="KII74696.1"/>
    </source>
</evidence>
<dbReference type="EMBL" id="JWZT01000324">
    <property type="protein sequence ID" value="KII74696.1"/>
    <property type="molecule type" value="Genomic_DNA"/>
</dbReference>
<proteinExistence type="predicted"/>
<dbReference type="Proteomes" id="UP000031668">
    <property type="component" value="Unassembled WGS sequence"/>
</dbReference>
<organism evidence="1 2">
    <name type="scientific">Thelohanellus kitauei</name>
    <name type="common">Myxosporean</name>
    <dbReference type="NCBI Taxonomy" id="669202"/>
    <lineage>
        <taxon>Eukaryota</taxon>
        <taxon>Metazoa</taxon>
        <taxon>Cnidaria</taxon>
        <taxon>Myxozoa</taxon>
        <taxon>Myxosporea</taxon>
        <taxon>Bivalvulida</taxon>
        <taxon>Platysporina</taxon>
        <taxon>Myxobolidae</taxon>
        <taxon>Thelohanellus</taxon>
    </lineage>
</organism>
<accession>A0A0C2N4Z4</accession>